<proteinExistence type="predicted"/>
<dbReference type="AlphaFoldDB" id="A0A835PVN6"/>
<dbReference type="Proteomes" id="UP000636800">
    <property type="component" value="Chromosome 11"/>
</dbReference>
<gene>
    <name evidence="1" type="ORF">HPP92_021583</name>
</gene>
<dbReference type="OrthoDB" id="7537227at2759"/>
<name>A0A835PVN6_VANPL</name>
<evidence type="ECO:0000313" key="2">
    <source>
        <dbReference type="Proteomes" id="UP000636800"/>
    </source>
</evidence>
<reference evidence="1 2" key="1">
    <citation type="journal article" date="2020" name="Nat. Food">
        <title>A phased Vanilla planifolia genome enables genetic improvement of flavour and production.</title>
        <authorList>
            <person name="Hasing T."/>
            <person name="Tang H."/>
            <person name="Brym M."/>
            <person name="Khazi F."/>
            <person name="Huang T."/>
            <person name="Chambers A.H."/>
        </authorList>
    </citation>
    <scope>NUCLEOTIDE SEQUENCE [LARGE SCALE GENOMIC DNA]</scope>
    <source>
        <tissue evidence="1">Leaf</tissue>
    </source>
</reference>
<comment type="caution">
    <text evidence="1">The sequence shown here is derived from an EMBL/GenBank/DDBJ whole genome shotgun (WGS) entry which is preliminary data.</text>
</comment>
<evidence type="ECO:0000313" key="1">
    <source>
        <dbReference type="EMBL" id="KAG0461286.1"/>
    </source>
</evidence>
<accession>A0A835PVN6</accession>
<organism evidence="1 2">
    <name type="scientific">Vanilla planifolia</name>
    <name type="common">Vanilla</name>
    <dbReference type="NCBI Taxonomy" id="51239"/>
    <lineage>
        <taxon>Eukaryota</taxon>
        <taxon>Viridiplantae</taxon>
        <taxon>Streptophyta</taxon>
        <taxon>Embryophyta</taxon>
        <taxon>Tracheophyta</taxon>
        <taxon>Spermatophyta</taxon>
        <taxon>Magnoliopsida</taxon>
        <taxon>Liliopsida</taxon>
        <taxon>Asparagales</taxon>
        <taxon>Orchidaceae</taxon>
        <taxon>Vanilloideae</taxon>
        <taxon>Vanilleae</taxon>
        <taxon>Vanilla</taxon>
    </lineage>
</organism>
<dbReference type="EMBL" id="JADCNL010000011">
    <property type="protein sequence ID" value="KAG0461286.1"/>
    <property type="molecule type" value="Genomic_DNA"/>
</dbReference>
<protein>
    <submittedName>
        <fullName evidence="1">Uncharacterized protein</fullName>
    </submittedName>
</protein>
<sequence>MKCFSSSIAVIIPTFVIDAFADLLLVAGCIDPEELFAELCAFMVSSACVVSNPVLCCLLSVASVVELPRIAGSTVGWFCISGSPSRRKNSWWMNSFRCLMRNFSNSSAASITSLYP</sequence>
<keyword evidence="2" id="KW-1185">Reference proteome</keyword>